<evidence type="ECO:0000256" key="5">
    <source>
        <dbReference type="ARBA" id="ARBA00022989"/>
    </source>
</evidence>
<feature type="transmembrane region" description="Helical" evidence="7">
    <location>
        <begin position="132"/>
        <end position="151"/>
    </location>
</feature>
<dbReference type="GO" id="GO:0006465">
    <property type="term" value="P:signal peptide processing"/>
    <property type="evidence" value="ECO:0007669"/>
    <property type="project" value="TreeGrafter"/>
</dbReference>
<evidence type="ECO:0000313" key="11">
    <source>
        <dbReference type="Proteomes" id="UP000230935"/>
    </source>
</evidence>
<name>A0A2H0W0Y8_9BACT</name>
<proteinExistence type="inferred from homology"/>
<dbReference type="PANTHER" id="PTHR30487">
    <property type="entry name" value="TYPE 4 PREPILIN-LIKE PROTEINS LEADER PEPTIDE-PROCESSING ENZYME"/>
    <property type="match status" value="1"/>
</dbReference>
<comment type="subcellular location">
    <subcellularLocation>
        <location evidence="1">Cell membrane</location>
        <topology evidence="1">Multi-pass membrane protein</topology>
    </subcellularLocation>
</comment>
<evidence type="ECO:0000256" key="1">
    <source>
        <dbReference type="ARBA" id="ARBA00004651"/>
    </source>
</evidence>
<evidence type="ECO:0000256" key="6">
    <source>
        <dbReference type="ARBA" id="ARBA00023136"/>
    </source>
</evidence>
<reference evidence="11" key="1">
    <citation type="submission" date="2017-09" db="EMBL/GenBank/DDBJ databases">
        <title>Depth-based differentiation of microbial function through sediment-hosted aquifers and enrichment of novel symbionts in the deep terrestrial subsurface.</title>
        <authorList>
            <person name="Probst A.J."/>
            <person name="Ladd B."/>
            <person name="Jarett J.K."/>
            <person name="Geller-Mcgrath D.E."/>
            <person name="Sieber C.M.K."/>
            <person name="Emerson J.B."/>
            <person name="Anantharaman K."/>
            <person name="Thomas B.C."/>
            <person name="Malmstrom R."/>
            <person name="Stieglmeier M."/>
            <person name="Klingl A."/>
            <person name="Woyke T."/>
            <person name="Ryan C.M."/>
            <person name="Banfield J.F."/>
        </authorList>
    </citation>
    <scope>NUCLEOTIDE SEQUENCE [LARGE SCALE GENOMIC DNA]</scope>
</reference>
<evidence type="ECO:0000256" key="3">
    <source>
        <dbReference type="ARBA" id="ARBA00022475"/>
    </source>
</evidence>
<keyword evidence="4 7" id="KW-0812">Transmembrane</keyword>
<dbReference type="InterPro" id="IPR050882">
    <property type="entry name" value="Prepilin_peptidase/N-MTase"/>
</dbReference>
<feature type="transmembrane region" description="Helical" evidence="7">
    <location>
        <begin position="15"/>
        <end position="36"/>
    </location>
</feature>
<keyword evidence="3" id="KW-1003">Cell membrane</keyword>
<dbReference type="EMBL" id="PEZZ01000029">
    <property type="protein sequence ID" value="PIS04967.1"/>
    <property type="molecule type" value="Genomic_DNA"/>
</dbReference>
<accession>A0A2H0W0Y8</accession>
<feature type="transmembrane region" description="Helical" evidence="7">
    <location>
        <begin position="157"/>
        <end position="180"/>
    </location>
</feature>
<sequence length="259" mass="29143">MPDLEPFFRNFELQLLILFVLGTFVGSFLNVVIIRMHQGRSFLWSRSACLECKQPIKWYDNIPLLSFIILQGKCRSCSQPISKQYFLVELVTGLIFIIGLWQLGLTLKLLAFLLFACFLVVIFVYDLRWYLILDKVSLPAAVIALLFNLYLGHPWQSLLLGGAIGSGFFLIQFIVSKGVWIGGGDIRLGLAAGFMLGWKSLLVALFLAYLSGSIFGLTLIAIKKKSMQSKLPFGTFLAAATIVALLWGEQIINWYLNIF</sequence>
<feature type="domain" description="Prepilin type IV endopeptidase peptidase" evidence="8">
    <location>
        <begin position="113"/>
        <end position="217"/>
    </location>
</feature>
<dbReference type="PANTHER" id="PTHR30487:SF0">
    <property type="entry name" value="PREPILIN LEADER PEPTIDASE_N-METHYLTRANSFERASE-RELATED"/>
    <property type="match status" value="1"/>
</dbReference>
<evidence type="ECO:0000259" key="8">
    <source>
        <dbReference type="Pfam" id="PF01478"/>
    </source>
</evidence>
<feature type="domain" description="Prepilin peptidase A24 N-terminal" evidence="9">
    <location>
        <begin position="20"/>
        <end position="102"/>
    </location>
</feature>
<protein>
    <submittedName>
        <fullName evidence="10">Prepilin peptidase</fullName>
    </submittedName>
</protein>
<gene>
    <name evidence="10" type="ORF">COT81_03785</name>
</gene>
<dbReference type="InterPro" id="IPR000045">
    <property type="entry name" value="Prepilin_IV_endopep_pep"/>
</dbReference>
<feature type="transmembrane region" description="Helical" evidence="7">
    <location>
        <begin position="109"/>
        <end position="125"/>
    </location>
</feature>
<feature type="transmembrane region" description="Helical" evidence="7">
    <location>
        <begin position="201"/>
        <end position="222"/>
    </location>
</feature>
<dbReference type="GO" id="GO:0005886">
    <property type="term" value="C:plasma membrane"/>
    <property type="evidence" value="ECO:0007669"/>
    <property type="project" value="UniProtKB-SubCell"/>
</dbReference>
<feature type="transmembrane region" description="Helical" evidence="7">
    <location>
        <begin position="234"/>
        <end position="256"/>
    </location>
</feature>
<organism evidence="10 11">
    <name type="scientific">Candidatus Buchananbacteria bacterium CG10_big_fil_rev_8_21_14_0_10_42_9</name>
    <dbReference type="NCBI Taxonomy" id="1974526"/>
    <lineage>
        <taxon>Bacteria</taxon>
        <taxon>Candidatus Buchananiibacteriota</taxon>
    </lineage>
</organism>
<evidence type="ECO:0000256" key="4">
    <source>
        <dbReference type="ARBA" id="ARBA00022692"/>
    </source>
</evidence>
<evidence type="ECO:0000256" key="2">
    <source>
        <dbReference type="ARBA" id="ARBA00005801"/>
    </source>
</evidence>
<dbReference type="GO" id="GO:0004190">
    <property type="term" value="F:aspartic-type endopeptidase activity"/>
    <property type="evidence" value="ECO:0007669"/>
    <property type="project" value="InterPro"/>
</dbReference>
<comment type="similarity">
    <text evidence="2">Belongs to the peptidase A24 family.</text>
</comment>
<evidence type="ECO:0000313" key="10">
    <source>
        <dbReference type="EMBL" id="PIS04967.1"/>
    </source>
</evidence>
<dbReference type="Pfam" id="PF06750">
    <property type="entry name" value="A24_N_bact"/>
    <property type="match status" value="1"/>
</dbReference>
<dbReference type="AlphaFoldDB" id="A0A2H0W0Y8"/>
<evidence type="ECO:0000256" key="7">
    <source>
        <dbReference type="SAM" id="Phobius"/>
    </source>
</evidence>
<feature type="transmembrane region" description="Helical" evidence="7">
    <location>
        <begin position="85"/>
        <end position="103"/>
    </location>
</feature>
<keyword evidence="6 7" id="KW-0472">Membrane</keyword>
<dbReference type="Pfam" id="PF01478">
    <property type="entry name" value="Peptidase_A24"/>
    <property type="match status" value="1"/>
</dbReference>
<keyword evidence="5 7" id="KW-1133">Transmembrane helix</keyword>
<dbReference type="Proteomes" id="UP000230935">
    <property type="component" value="Unassembled WGS sequence"/>
</dbReference>
<dbReference type="InterPro" id="IPR010627">
    <property type="entry name" value="Prepilin_pept_A24_N"/>
</dbReference>
<evidence type="ECO:0000259" key="9">
    <source>
        <dbReference type="Pfam" id="PF06750"/>
    </source>
</evidence>
<dbReference type="Gene3D" id="1.20.120.1220">
    <property type="match status" value="1"/>
</dbReference>
<comment type="caution">
    <text evidence="10">The sequence shown here is derived from an EMBL/GenBank/DDBJ whole genome shotgun (WGS) entry which is preliminary data.</text>
</comment>